<keyword evidence="2" id="KW-1185">Reference proteome</keyword>
<name>A0ABD5M4Q6_9EURY</name>
<dbReference type="AlphaFoldDB" id="A0ABD5M4Q6"/>
<sequence>MNRYEEFFDKPGSWDFEVREYRDDLNTIVPTNMPPDPNPQEAYRTAVFLEGFIQEHRSTGTWSNDAIEQFDSFDSTAEVESVARALREIASRIEQ</sequence>
<evidence type="ECO:0000313" key="2">
    <source>
        <dbReference type="Proteomes" id="UP001567572"/>
    </source>
</evidence>
<accession>A0ABD5M4Q6</accession>
<evidence type="ECO:0000313" key="1">
    <source>
        <dbReference type="EMBL" id="MEZ3164983.1"/>
    </source>
</evidence>
<protein>
    <submittedName>
        <fullName evidence="1">Uncharacterized protein</fullName>
    </submittedName>
</protein>
<gene>
    <name evidence="1" type="ORF">ABNG04_14055</name>
</gene>
<proteinExistence type="predicted"/>
<dbReference type="Proteomes" id="UP001567572">
    <property type="component" value="Unassembled WGS sequence"/>
</dbReference>
<organism evidence="1 2">
    <name type="scientific">Halorubrum miltondacostae</name>
    <dbReference type="NCBI Taxonomy" id="3076378"/>
    <lineage>
        <taxon>Archaea</taxon>
        <taxon>Methanobacteriati</taxon>
        <taxon>Methanobacteriota</taxon>
        <taxon>Stenosarchaea group</taxon>
        <taxon>Halobacteria</taxon>
        <taxon>Halobacteriales</taxon>
        <taxon>Haloferacaceae</taxon>
        <taxon>Halorubrum</taxon>
    </lineage>
</organism>
<dbReference type="RefSeq" id="WP_371163022.1">
    <property type="nucleotide sequence ID" value="NZ_JBEDNX010000007.1"/>
</dbReference>
<dbReference type="EMBL" id="JBEDNY010000005">
    <property type="protein sequence ID" value="MEZ3164983.1"/>
    <property type="molecule type" value="Genomic_DNA"/>
</dbReference>
<comment type="caution">
    <text evidence="1">The sequence shown here is derived from an EMBL/GenBank/DDBJ whole genome shotgun (WGS) entry which is preliminary data.</text>
</comment>
<reference evidence="1 2" key="1">
    <citation type="submission" date="2024-06" db="EMBL/GenBank/DDBJ databases">
        <title>Halorubrum miltondacostae sp. nov., a potential PHA producer isolated from an inland solar saltern in Rio Maior, Portugal.</title>
        <authorList>
            <person name="Albuquerque L."/>
            <person name="Viver T."/>
            <person name="Barroso C."/>
            <person name="Claudino R."/>
            <person name="Galvan M."/>
            <person name="Simoes G."/>
            <person name="Lobo Da Cunha A."/>
            <person name="Egas C."/>
        </authorList>
    </citation>
    <scope>NUCLEOTIDE SEQUENCE [LARGE SCALE GENOMIC DNA]</scope>
    <source>
        <strain evidence="1 2">RMP-11</strain>
    </source>
</reference>